<proteinExistence type="predicted"/>
<dbReference type="GO" id="GO:0016747">
    <property type="term" value="F:acyltransferase activity, transferring groups other than amino-acyl groups"/>
    <property type="evidence" value="ECO:0007669"/>
    <property type="project" value="InterPro"/>
</dbReference>
<organism evidence="2 3">
    <name type="scientific">Microbacterium marinum</name>
    <dbReference type="NCBI Taxonomy" id="421115"/>
    <lineage>
        <taxon>Bacteria</taxon>
        <taxon>Bacillati</taxon>
        <taxon>Actinomycetota</taxon>
        <taxon>Actinomycetes</taxon>
        <taxon>Micrococcales</taxon>
        <taxon>Microbacteriaceae</taxon>
        <taxon>Microbacterium</taxon>
    </lineage>
</organism>
<dbReference type="EMBL" id="JACHMD010000001">
    <property type="protein sequence ID" value="MBB4667173.1"/>
    <property type="molecule type" value="Genomic_DNA"/>
</dbReference>
<gene>
    <name evidence="2" type="ORF">BKA24_001882</name>
</gene>
<evidence type="ECO:0000313" key="3">
    <source>
        <dbReference type="Proteomes" id="UP000573729"/>
    </source>
</evidence>
<accession>A0A7W7BT18</accession>
<sequence>MHTPIDFTVHPLVIPARLEDEDASDFIQLTEVRNRIYREIAGNDDETLTPAQLLPHYAPNPDEIRVVHVVRVGGEIVGRVGVDVPLEPGSKVAYWLIELLEAVQGRGLGRALYPLVEETARAHGRTVLESWAEHPEASGPTLPSPTGFGEIPRDRAARFYLDLGYTLEQVDRKSTLEIEAALPHVATLLDAARTRSTGYRVEQWTLPTPPEHAAGYAWAKSRMSTDVPTAALEIDEETWDVDRLARHDARFTDAGQTVLVTVAIHEESGDVVAFNELVSGVDESATTHQMDTLVLKEHRGHKLGQLVKCAGILRWHEIAPHSGRILTFNAEENRPMLDINEEIGFVPRAYIGAWKKTLAS</sequence>
<dbReference type="Pfam" id="PF00583">
    <property type="entry name" value="Acetyltransf_1"/>
    <property type="match status" value="1"/>
</dbReference>
<reference evidence="2 3" key="1">
    <citation type="submission" date="2020-08" db="EMBL/GenBank/DDBJ databases">
        <title>Sequencing the genomes of 1000 actinobacteria strains.</title>
        <authorList>
            <person name="Klenk H.-P."/>
        </authorList>
    </citation>
    <scope>NUCLEOTIDE SEQUENCE [LARGE SCALE GENOMIC DNA]</scope>
    <source>
        <strain evidence="2 3">DSM 24947</strain>
    </source>
</reference>
<dbReference type="PROSITE" id="PS51186">
    <property type="entry name" value="GNAT"/>
    <property type="match status" value="1"/>
</dbReference>
<evidence type="ECO:0000259" key="1">
    <source>
        <dbReference type="PROSITE" id="PS51186"/>
    </source>
</evidence>
<keyword evidence="3" id="KW-1185">Reference proteome</keyword>
<dbReference type="InterPro" id="IPR016181">
    <property type="entry name" value="Acyl_CoA_acyltransferase"/>
</dbReference>
<keyword evidence="2" id="KW-0808">Transferase</keyword>
<dbReference type="Gene3D" id="3.40.630.30">
    <property type="match status" value="1"/>
</dbReference>
<protein>
    <submittedName>
        <fullName evidence="2">GNAT superfamily N-acetyltransferase</fullName>
    </submittedName>
</protein>
<dbReference type="InterPro" id="IPR000182">
    <property type="entry name" value="GNAT_dom"/>
</dbReference>
<evidence type="ECO:0000313" key="2">
    <source>
        <dbReference type="EMBL" id="MBB4667173.1"/>
    </source>
</evidence>
<feature type="domain" description="N-acetyltransferase" evidence="1">
    <location>
        <begin position="16"/>
        <end position="189"/>
    </location>
</feature>
<dbReference type="Proteomes" id="UP000573729">
    <property type="component" value="Unassembled WGS sequence"/>
</dbReference>
<comment type="caution">
    <text evidence="2">The sequence shown here is derived from an EMBL/GenBank/DDBJ whole genome shotgun (WGS) entry which is preliminary data.</text>
</comment>
<dbReference type="RefSeq" id="WP_184217420.1">
    <property type="nucleotide sequence ID" value="NZ_JACHMD010000001.1"/>
</dbReference>
<dbReference type="SUPFAM" id="SSF55729">
    <property type="entry name" value="Acyl-CoA N-acyltransferases (Nat)"/>
    <property type="match status" value="1"/>
</dbReference>
<dbReference type="CDD" id="cd04301">
    <property type="entry name" value="NAT_SF"/>
    <property type="match status" value="1"/>
</dbReference>
<name>A0A7W7BT18_9MICO</name>
<dbReference type="AlphaFoldDB" id="A0A7W7BT18"/>